<organism evidence="2 3">
    <name type="scientific">Aerosakkonema funiforme FACHB-1375</name>
    <dbReference type="NCBI Taxonomy" id="2949571"/>
    <lineage>
        <taxon>Bacteria</taxon>
        <taxon>Bacillati</taxon>
        <taxon>Cyanobacteriota</taxon>
        <taxon>Cyanophyceae</taxon>
        <taxon>Oscillatoriophycideae</taxon>
        <taxon>Aerosakkonematales</taxon>
        <taxon>Aerosakkonemataceae</taxon>
        <taxon>Aerosakkonema</taxon>
    </lineage>
</organism>
<proteinExistence type="predicted"/>
<comment type="caution">
    <text evidence="2">The sequence shown here is derived from an EMBL/GenBank/DDBJ whole genome shotgun (WGS) entry which is preliminary data.</text>
</comment>
<protein>
    <submittedName>
        <fullName evidence="2">DUF5615 family PIN-like protein</fullName>
    </submittedName>
</protein>
<dbReference type="Pfam" id="PF18480">
    <property type="entry name" value="DUF5615"/>
    <property type="match status" value="1"/>
</dbReference>
<dbReference type="EMBL" id="JACJPW010000013">
    <property type="protein sequence ID" value="MBD2180842.1"/>
    <property type="molecule type" value="Genomic_DNA"/>
</dbReference>
<name>A0A926VBM3_9CYAN</name>
<dbReference type="Proteomes" id="UP000641646">
    <property type="component" value="Unassembled WGS sequence"/>
</dbReference>
<keyword evidence="3" id="KW-1185">Reference proteome</keyword>
<dbReference type="AlphaFoldDB" id="A0A926VBM3"/>
<evidence type="ECO:0000313" key="3">
    <source>
        <dbReference type="Proteomes" id="UP000641646"/>
    </source>
</evidence>
<feature type="domain" description="DUF5615" evidence="1">
    <location>
        <begin position="1"/>
        <end position="109"/>
    </location>
</feature>
<dbReference type="RefSeq" id="WP_190463474.1">
    <property type="nucleotide sequence ID" value="NZ_JACJPW010000013.1"/>
</dbReference>
<dbReference type="InterPro" id="IPR041049">
    <property type="entry name" value="DUF5615"/>
</dbReference>
<gene>
    <name evidence="2" type="ORF">H6G03_06955</name>
</gene>
<evidence type="ECO:0000313" key="2">
    <source>
        <dbReference type="EMBL" id="MBD2180842.1"/>
    </source>
</evidence>
<evidence type="ECO:0000259" key="1">
    <source>
        <dbReference type="Pfam" id="PF18480"/>
    </source>
</evidence>
<sequence length="118" mass="13653">MRFLANENFPRSSVRYLRDAAYDVAYGTEDAVGAEDREVLARAVNENRIILTFDRDYGELIYRLGMRSPIGIVYFRYQPLTPEEPAENLLRLLNLEGLSLSGRFTVVERSQIRQRPLP</sequence>
<reference evidence="2" key="1">
    <citation type="journal article" date="2015" name="ISME J.">
        <title>Draft Genome Sequence of Streptomyces incarnatus NRRL8089, which Produces the Nucleoside Antibiotic Sinefungin.</title>
        <authorList>
            <person name="Oshima K."/>
            <person name="Hattori M."/>
            <person name="Shimizu H."/>
            <person name="Fukuda K."/>
            <person name="Nemoto M."/>
            <person name="Inagaki K."/>
            <person name="Tamura T."/>
        </authorList>
    </citation>
    <scope>NUCLEOTIDE SEQUENCE</scope>
    <source>
        <strain evidence="2">FACHB-1375</strain>
    </source>
</reference>
<reference evidence="2" key="2">
    <citation type="submission" date="2020-08" db="EMBL/GenBank/DDBJ databases">
        <authorList>
            <person name="Chen M."/>
            <person name="Teng W."/>
            <person name="Zhao L."/>
            <person name="Hu C."/>
            <person name="Zhou Y."/>
            <person name="Han B."/>
            <person name="Song L."/>
            <person name="Shu W."/>
        </authorList>
    </citation>
    <scope>NUCLEOTIDE SEQUENCE</scope>
    <source>
        <strain evidence="2">FACHB-1375</strain>
    </source>
</reference>
<accession>A0A926VBM3</accession>